<dbReference type="Pfam" id="PF09411">
    <property type="entry name" value="PagL"/>
    <property type="match status" value="1"/>
</dbReference>
<dbReference type="GO" id="GO:0016787">
    <property type="term" value="F:hydrolase activity"/>
    <property type="evidence" value="ECO:0007669"/>
    <property type="project" value="UniProtKB-KW"/>
</dbReference>
<protein>
    <submittedName>
        <fullName evidence="1">Acyloxyacyl hydrolase</fullName>
    </submittedName>
</protein>
<dbReference type="Gene3D" id="2.40.160.20">
    <property type="match status" value="1"/>
</dbReference>
<gene>
    <name evidence="1" type="ORF">J3U88_09915</name>
</gene>
<dbReference type="SUPFAM" id="SSF56925">
    <property type="entry name" value="OMPA-like"/>
    <property type="match status" value="1"/>
</dbReference>
<dbReference type="AlphaFoldDB" id="A0A8J7Q605"/>
<dbReference type="Proteomes" id="UP000664417">
    <property type="component" value="Unassembled WGS sequence"/>
</dbReference>
<evidence type="ECO:0000313" key="1">
    <source>
        <dbReference type="EMBL" id="MBO1318777.1"/>
    </source>
</evidence>
<sequence>MTTRTLFASPLSRLMRKPTLALTFLLLLLSPLLVAADPTFGLDRFDPNAPLISEEQGPIGLDRVDFILGNGEGSDNYRLALQWDWFTYTTPKGGWTIDASLSPNYSVFNGAERENGTHARLRDIGLTPIFTFIPERVGNRHLSPFVEMGIGLHYLTEKNVGYKSFSTNFQFGDHIGVGAYFGKHQAYKLAYVFQHLSNAGIEAPNPGINFHLVTFGFRMGRR</sequence>
<reference evidence="1" key="1">
    <citation type="submission" date="2021-03" db="EMBL/GenBank/DDBJ databases">
        <authorList>
            <person name="Wang G."/>
        </authorList>
    </citation>
    <scope>NUCLEOTIDE SEQUENCE</scope>
    <source>
        <strain evidence="1">KCTC 12899</strain>
    </source>
</reference>
<evidence type="ECO:0000313" key="2">
    <source>
        <dbReference type="Proteomes" id="UP000664417"/>
    </source>
</evidence>
<name>A0A8J7Q605_9BACT</name>
<proteinExistence type="predicted"/>
<dbReference type="InterPro" id="IPR018550">
    <property type="entry name" value="Lipid-A_deacylase-rel"/>
</dbReference>
<keyword evidence="1" id="KW-0378">Hydrolase</keyword>
<keyword evidence="2" id="KW-1185">Reference proteome</keyword>
<comment type="caution">
    <text evidence="1">The sequence shown here is derived from an EMBL/GenBank/DDBJ whole genome shotgun (WGS) entry which is preliminary data.</text>
</comment>
<dbReference type="EMBL" id="JAFREP010000007">
    <property type="protein sequence ID" value="MBO1318777.1"/>
    <property type="molecule type" value="Genomic_DNA"/>
</dbReference>
<dbReference type="InterPro" id="IPR011250">
    <property type="entry name" value="OMP/PagP_B-barrel"/>
</dbReference>
<organism evidence="1 2">
    <name type="scientific">Acanthopleuribacter pedis</name>
    <dbReference type="NCBI Taxonomy" id="442870"/>
    <lineage>
        <taxon>Bacteria</taxon>
        <taxon>Pseudomonadati</taxon>
        <taxon>Acidobacteriota</taxon>
        <taxon>Holophagae</taxon>
        <taxon>Acanthopleuribacterales</taxon>
        <taxon>Acanthopleuribacteraceae</taxon>
        <taxon>Acanthopleuribacter</taxon>
    </lineage>
</organism>
<accession>A0A8J7Q605</accession>
<dbReference type="RefSeq" id="WP_207858493.1">
    <property type="nucleotide sequence ID" value="NZ_JAFREP010000007.1"/>
</dbReference>